<reference evidence="1 2" key="1">
    <citation type="submission" date="2024-01" db="EMBL/GenBank/DDBJ databases">
        <title>Culturomics analysis of mouse respiratory tract.</title>
        <authorList>
            <person name="Phillips A.M."/>
            <person name="Collette N.M."/>
            <person name="Mageeney C.M."/>
            <person name="Sinha A."/>
            <person name="Hern K.E."/>
            <person name="Arkin A.P."/>
            <person name="Williams K.P."/>
            <person name="Branda S."/>
        </authorList>
    </citation>
    <scope>NUCLEOTIDE SEQUENCE [LARGE SCALE GENOMIC DNA]</scope>
    <source>
        <strain evidence="1 2">CP20</strain>
    </source>
</reference>
<dbReference type="EMBL" id="CP144921">
    <property type="protein sequence ID" value="WWA30307.1"/>
    <property type="molecule type" value="Genomic_DNA"/>
</dbReference>
<dbReference type="Proteomes" id="UP001341136">
    <property type="component" value="Chromosome"/>
</dbReference>
<evidence type="ECO:0000313" key="2">
    <source>
        <dbReference type="Proteomes" id="UP001341136"/>
    </source>
</evidence>
<keyword evidence="2" id="KW-1185">Reference proteome</keyword>
<evidence type="ECO:0000313" key="1">
    <source>
        <dbReference type="EMBL" id="WWA30307.1"/>
    </source>
</evidence>
<protein>
    <recommendedName>
        <fullName evidence="3">DNA-binding protein</fullName>
    </recommendedName>
</protein>
<gene>
    <name evidence="1" type="ORF">V5G21_00495</name>
</gene>
<sequence>MNKEEIKKYIDANLLTKQEAMRATGQNIKGFDQTISSGNLKPFYDHGEGRSRVRLYHRDDVEAYARQAEKRRRETYKEIWTVIIDGRKRPVYSEDEARKLAEEASESSEVYIEYYRAEDGQEAFLNPNGYGFESVNWADS</sequence>
<name>A0ABZ2CXZ8_9BACI</name>
<proteinExistence type="predicted"/>
<dbReference type="RefSeq" id="WP_338465069.1">
    <property type="nucleotide sequence ID" value="NZ_CP144921.1"/>
</dbReference>
<evidence type="ECO:0008006" key="3">
    <source>
        <dbReference type="Google" id="ProtNLM"/>
    </source>
</evidence>
<accession>A0ABZ2CXZ8</accession>
<organism evidence="1 2">
    <name type="scientific">Shouchella rhizosphaerae</name>
    <dbReference type="NCBI Taxonomy" id="866786"/>
    <lineage>
        <taxon>Bacteria</taxon>
        <taxon>Bacillati</taxon>
        <taxon>Bacillota</taxon>
        <taxon>Bacilli</taxon>
        <taxon>Bacillales</taxon>
        <taxon>Bacillaceae</taxon>
        <taxon>Shouchella</taxon>
    </lineage>
</organism>